<comment type="cofactor">
    <cofactor evidence="5">
        <name>FAD</name>
        <dbReference type="ChEBI" id="CHEBI:57692"/>
    </cofactor>
    <text evidence="5">Binds 1 FAD per subunit.</text>
</comment>
<dbReference type="GO" id="GO:0005634">
    <property type="term" value="C:nucleus"/>
    <property type="evidence" value="ECO:0007669"/>
    <property type="project" value="TreeGrafter"/>
</dbReference>
<dbReference type="GO" id="GO:0005737">
    <property type="term" value="C:cytoplasm"/>
    <property type="evidence" value="ECO:0007669"/>
    <property type="project" value="TreeGrafter"/>
</dbReference>
<feature type="domain" description="Photolyase/cryptochrome alpha/beta" evidence="8">
    <location>
        <begin position="12"/>
        <end position="147"/>
    </location>
</feature>
<dbReference type="SUPFAM" id="SSF48173">
    <property type="entry name" value="Cryptochrome/photolyase FAD-binding domain"/>
    <property type="match status" value="1"/>
</dbReference>
<keyword evidence="2 5" id="KW-0285">Flavoprotein</keyword>
<dbReference type="InterPro" id="IPR036155">
    <property type="entry name" value="Crypto/Photolyase_N_sf"/>
</dbReference>
<evidence type="ECO:0000256" key="4">
    <source>
        <dbReference type="ARBA" id="ARBA00022827"/>
    </source>
</evidence>
<evidence type="ECO:0000313" key="9">
    <source>
        <dbReference type="EMBL" id="KAH8378405.1"/>
    </source>
</evidence>
<evidence type="ECO:0000259" key="8">
    <source>
        <dbReference type="PROSITE" id="PS51645"/>
    </source>
</evidence>
<dbReference type="PANTHER" id="PTHR11455:SF9">
    <property type="entry name" value="CRYPTOCHROME CIRCADIAN CLOCK 5 ISOFORM X1"/>
    <property type="match status" value="1"/>
</dbReference>
<dbReference type="Gene3D" id="1.25.40.80">
    <property type="match status" value="1"/>
</dbReference>
<dbReference type="GO" id="GO:0071949">
    <property type="term" value="F:FAD binding"/>
    <property type="evidence" value="ECO:0007669"/>
    <property type="project" value="TreeGrafter"/>
</dbReference>
<gene>
    <name evidence="9" type="ORF">KR093_011174</name>
</gene>
<dbReference type="GO" id="GO:0043153">
    <property type="term" value="P:entrainment of circadian clock by photoperiod"/>
    <property type="evidence" value="ECO:0007669"/>
    <property type="project" value="TreeGrafter"/>
</dbReference>
<dbReference type="FunFam" id="1.10.579.10:FF:000004">
    <property type="entry name" value="Cryptochrome-1"/>
    <property type="match status" value="1"/>
</dbReference>
<evidence type="ECO:0000256" key="7">
    <source>
        <dbReference type="SAM" id="MobiDB-lite"/>
    </source>
</evidence>
<dbReference type="InterPro" id="IPR006050">
    <property type="entry name" value="DNA_photolyase_N"/>
</dbReference>
<evidence type="ECO:0000256" key="2">
    <source>
        <dbReference type="ARBA" id="ARBA00022630"/>
    </source>
</evidence>
<dbReference type="Gene3D" id="1.10.579.10">
    <property type="entry name" value="DNA Cyclobutane Dipyrimidine Photolyase, subunit A, domain 3"/>
    <property type="match status" value="1"/>
</dbReference>
<evidence type="ECO:0000256" key="3">
    <source>
        <dbReference type="ARBA" id="ARBA00022741"/>
    </source>
</evidence>
<dbReference type="InterPro" id="IPR014729">
    <property type="entry name" value="Rossmann-like_a/b/a_fold"/>
</dbReference>
<dbReference type="Pfam" id="PF03441">
    <property type="entry name" value="FAD_binding_7"/>
    <property type="match status" value="1"/>
</dbReference>
<evidence type="ECO:0000256" key="5">
    <source>
        <dbReference type="PIRSR" id="PIRSR602081-1"/>
    </source>
</evidence>
<feature type="site" description="Electron transfer via tryptophanyl radical" evidence="6">
    <location>
        <position position="413"/>
    </location>
</feature>
<comment type="similarity">
    <text evidence="1">Belongs to the DNA photolyase class-1 family.</text>
</comment>
<dbReference type="PANTHER" id="PTHR11455">
    <property type="entry name" value="CRYPTOCHROME"/>
    <property type="match status" value="1"/>
</dbReference>
<evidence type="ECO:0000313" key="10">
    <source>
        <dbReference type="Proteomes" id="UP001200034"/>
    </source>
</evidence>
<dbReference type="Proteomes" id="UP001200034">
    <property type="component" value="Unassembled WGS sequence"/>
</dbReference>
<dbReference type="SUPFAM" id="SSF52425">
    <property type="entry name" value="Cryptochrome/photolyase, N-terminal domain"/>
    <property type="match status" value="1"/>
</dbReference>
<dbReference type="Pfam" id="PF00875">
    <property type="entry name" value="DNA_photolyase"/>
    <property type="match status" value="1"/>
</dbReference>
<feature type="region of interest" description="Disordered" evidence="7">
    <location>
        <begin position="182"/>
        <end position="202"/>
    </location>
</feature>
<protein>
    <recommendedName>
        <fullName evidence="8">Photolyase/cryptochrome alpha/beta domain-containing protein</fullName>
    </recommendedName>
</protein>
<dbReference type="Gene3D" id="3.40.50.620">
    <property type="entry name" value="HUPs"/>
    <property type="match status" value="1"/>
</dbReference>
<dbReference type="InterPro" id="IPR036134">
    <property type="entry name" value="Crypto/Photolyase_FAD-like_sf"/>
</dbReference>
<accession>A0AAD4PN59</accession>
<dbReference type="InterPro" id="IPR002081">
    <property type="entry name" value="Cryptochrome/DNA_photolyase_1"/>
</dbReference>
<feature type="site" description="Electron transfer via tryptophanyl radical" evidence="6">
    <location>
        <position position="336"/>
    </location>
</feature>
<feature type="region of interest" description="Disordered" evidence="7">
    <location>
        <begin position="508"/>
        <end position="547"/>
    </location>
</feature>
<dbReference type="GO" id="GO:0003677">
    <property type="term" value="F:DNA binding"/>
    <property type="evidence" value="ECO:0007669"/>
    <property type="project" value="TreeGrafter"/>
</dbReference>
<dbReference type="InterPro" id="IPR005101">
    <property type="entry name" value="Cryptochr/Photolyase_FAD-bd"/>
</dbReference>
<feature type="binding site" evidence="5">
    <location>
        <begin position="305"/>
        <end position="312"/>
    </location>
    <ligand>
        <name>FAD</name>
        <dbReference type="ChEBI" id="CHEBI:57692"/>
    </ligand>
</feature>
<reference evidence="9" key="1">
    <citation type="journal article" date="2021" name="Mol. Ecol. Resour.">
        <title>Phylogenomic analyses of the genus Drosophila reveals genomic signals of climate adaptation.</title>
        <authorList>
            <person name="Li F."/>
            <person name="Rane R.V."/>
            <person name="Luria V."/>
            <person name="Xiong Z."/>
            <person name="Chen J."/>
            <person name="Li Z."/>
            <person name="Catullo R.A."/>
            <person name="Griffin P.C."/>
            <person name="Schiffer M."/>
            <person name="Pearce S."/>
            <person name="Lee S.F."/>
            <person name="McElroy K."/>
            <person name="Stocker A."/>
            <person name="Shirriffs J."/>
            <person name="Cockerell F."/>
            <person name="Coppin C."/>
            <person name="Sgro C.M."/>
            <person name="Karger A."/>
            <person name="Cain J.W."/>
            <person name="Weber J.A."/>
            <person name="Santpere G."/>
            <person name="Kirschner M.W."/>
            <person name="Hoffmann A.A."/>
            <person name="Oakeshott J.G."/>
            <person name="Zhang G."/>
        </authorList>
    </citation>
    <scope>NUCLEOTIDE SEQUENCE</scope>
    <source>
        <strain evidence="9">BGI-SZ-2011g</strain>
    </source>
</reference>
<comment type="caution">
    <text evidence="9">The sequence shown here is derived from an EMBL/GenBank/DDBJ whole genome shotgun (WGS) entry which is preliminary data.</text>
</comment>
<dbReference type="AlphaFoldDB" id="A0AAD4PN59"/>
<evidence type="ECO:0000256" key="6">
    <source>
        <dbReference type="PIRSR" id="PIRSR602081-2"/>
    </source>
</evidence>
<dbReference type="GO" id="GO:0003904">
    <property type="term" value="F:deoxyribodipyrimidine photo-lyase activity"/>
    <property type="evidence" value="ECO:0007669"/>
    <property type="project" value="TreeGrafter"/>
</dbReference>
<keyword evidence="10" id="KW-1185">Reference proteome</keyword>
<dbReference type="EMBL" id="JAJJHW010001127">
    <property type="protein sequence ID" value="KAH8378405.1"/>
    <property type="molecule type" value="Genomic_DNA"/>
</dbReference>
<feature type="site" description="Electron transfer via tryptophanyl radical" evidence="6">
    <location>
        <position position="390"/>
    </location>
</feature>
<name>A0AAD4PN59_9MUSC</name>
<feature type="binding site" evidence="5">
    <location>
        <begin position="403"/>
        <end position="405"/>
    </location>
    <ligand>
        <name>FAD</name>
        <dbReference type="ChEBI" id="CHEBI:57692"/>
    </ligand>
</feature>
<dbReference type="GO" id="GO:0032922">
    <property type="term" value="P:circadian regulation of gene expression"/>
    <property type="evidence" value="ECO:0007669"/>
    <property type="project" value="TreeGrafter"/>
</dbReference>
<organism evidence="9 10">
    <name type="scientific">Drosophila rubida</name>
    <dbReference type="NCBI Taxonomy" id="30044"/>
    <lineage>
        <taxon>Eukaryota</taxon>
        <taxon>Metazoa</taxon>
        <taxon>Ecdysozoa</taxon>
        <taxon>Arthropoda</taxon>
        <taxon>Hexapoda</taxon>
        <taxon>Insecta</taxon>
        <taxon>Pterygota</taxon>
        <taxon>Neoptera</taxon>
        <taxon>Endopterygota</taxon>
        <taxon>Diptera</taxon>
        <taxon>Brachycera</taxon>
        <taxon>Muscomorpha</taxon>
        <taxon>Ephydroidea</taxon>
        <taxon>Drosophilidae</taxon>
        <taxon>Drosophila</taxon>
    </lineage>
</organism>
<feature type="binding site" evidence="5">
    <location>
        <begin position="264"/>
        <end position="268"/>
    </location>
    <ligand>
        <name>FAD</name>
        <dbReference type="ChEBI" id="CHEBI:57692"/>
    </ligand>
</feature>
<keyword evidence="3" id="KW-0547">Nucleotide-binding</keyword>
<sequence>MDVKGGNVSQRRTLVHWFRKGLRVHDNPALLQVFEVARAAPQNYSVRAIFLLDPGILDWLQVGANRWRFLQQSLCDLDKQLRELNSRLYVVRGKPVELFPQLFERWHVELLTYESDIEPYAVQRDAAVQKLAAAHQVKVDTYCSHTIYNPEVVMARNLGKAPITYQKFLGIVEKLKLPKVRGRPEKLPEEVQPSEDSLESTDPHVYDCPTLAQLIKRPEELGVNKFPGGETEALRRLEASLRDEQWVASFEKPKTAPNSLEPSTTVLSPYLKFGCLSARLLYQRLQEILARHTKHSKPPVSLVGQLLWREFYYTAAAAEPNFDRMLGNAYCMQIAWQEQPDHLAAWTHGRTGYPFIDAIMRQLRLEGWIHHLARHAVACFLTRGDLWISWEEGQRVFEQLLLDQDWALNAGNWLWLSASAFFHQYFRVYSPVAFGKKTDPTGAYIRKYVPELAKYPANCIFEPWKATLSAQREYGCVLGVDYPQRIVNHDVVHKENIKRMSAAYKVNREVRTGKQEDEEEDDKTSPELTGKRKAKSIKSGVAAKRRR</sequence>
<proteinExistence type="inferred from homology"/>
<evidence type="ECO:0000256" key="1">
    <source>
        <dbReference type="ARBA" id="ARBA00005862"/>
    </source>
</evidence>
<dbReference type="PROSITE" id="PS51645">
    <property type="entry name" value="PHR_CRY_ALPHA_BETA"/>
    <property type="match status" value="1"/>
</dbReference>
<keyword evidence="4 5" id="KW-0274">FAD</keyword>